<evidence type="ECO:0000256" key="2">
    <source>
        <dbReference type="SAM" id="SignalP"/>
    </source>
</evidence>
<dbReference type="InterPro" id="IPR019734">
    <property type="entry name" value="TPR_rpt"/>
</dbReference>
<protein>
    <recommendedName>
        <fullName evidence="5">Tetratricopeptide repeat protein</fullName>
    </recommendedName>
</protein>
<accession>A0ABR7RJ43</accession>
<gene>
    <name evidence="3" type="ORF">IBL26_07095</name>
</gene>
<dbReference type="SUPFAM" id="SSF48452">
    <property type="entry name" value="TPR-like"/>
    <property type="match status" value="1"/>
</dbReference>
<dbReference type="PROSITE" id="PS50005">
    <property type="entry name" value="TPR"/>
    <property type="match status" value="1"/>
</dbReference>
<organism evidence="3 4">
    <name type="scientific">Teichococcus aerophilus</name>
    <dbReference type="NCBI Taxonomy" id="1224513"/>
    <lineage>
        <taxon>Bacteria</taxon>
        <taxon>Pseudomonadati</taxon>
        <taxon>Pseudomonadota</taxon>
        <taxon>Alphaproteobacteria</taxon>
        <taxon>Acetobacterales</taxon>
        <taxon>Roseomonadaceae</taxon>
        <taxon>Roseomonas</taxon>
    </lineage>
</organism>
<evidence type="ECO:0000256" key="1">
    <source>
        <dbReference type="PROSITE-ProRule" id="PRU00339"/>
    </source>
</evidence>
<dbReference type="InterPro" id="IPR011990">
    <property type="entry name" value="TPR-like_helical_dom_sf"/>
</dbReference>
<name>A0ABR7RJ43_9PROT</name>
<dbReference type="EMBL" id="JACTVA010000008">
    <property type="protein sequence ID" value="MBC9206599.1"/>
    <property type="molecule type" value="Genomic_DNA"/>
</dbReference>
<evidence type="ECO:0008006" key="5">
    <source>
        <dbReference type="Google" id="ProtNLM"/>
    </source>
</evidence>
<dbReference type="RefSeq" id="WP_187783772.1">
    <property type="nucleotide sequence ID" value="NZ_JACTVA010000008.1"/>
</dbReference>
<feature type="signal peptide" evidence="2">
    <location>
        <begin position="1"/>
        <end position="19"/>
    </location>
</feature>
<dbReference type="Gene3D" id="1.25.40.10">
    <property type="entry name" value="Tetratricopeptide repeat domain"/>
    <property type="match status" value="1"/>
</dbReference>
<comment type="caution">
    <text evidence="3">The sequence shown here is derived from an EMBL/GenBank/DDBJ whole genome shotgun (WGS) entry which is preliminary data.</text>
</comment>
<reference evidence="3 4" key="1">
    <citation type="journal article" date="2013" name="Int. J. Syst. Evol. Microbiol.">
        <title>Roseomonas aerophila sp. nov., isolated from air.</title>
        <authorList>
            <person name="Kim S.J."/>
            <person name="Weon H.Y."/>
            <person name="Ahn J.H."/>
            <person name="Hong S.B."/>
            <person name="Seok S.J."/>
            <person name="Whang K.S."/>
            <person name="Kwon S.W."/>
        </authorList>
    </citation>
    <scope>NUCLEOTIDE SEQUENCE [LARGE SCALE GENOMIC DNA]</scope>
    <source>
        <strain evidence="3 4">NBRC 108923</strain>
    </source>
</reference>
<feature type="repeat" description="TPR" evidence="1">
    <location>
        <begin position="105"/>
        <end position="138"/>
    </location>
</feature>
<keyword evidence="4" id="KW-1185">Reference proteome</keyword>
<sequence>MRAGILLLAALACTPPVLASAQGNPPANAATRRAELDRLLDSLAKAPDPTAAQALEGRIRALWMQAASPAVVLLMQRGSRNLEADADADAVEDFDAALVLQPDFTDAWLLRAAALSATGDNAAAVRDVRQALVLEPRRFDALDLLSRIQEQSGDLPGALRSLQAALAIHPKMVGAESRIRLLRQKVEGQAT</sequence>
<evidence type="ECO:0000313" key="4">
    <source>
        <dbReference type="Proteomes" id="UP000626026"/>
    </source>
</evidence>
<dbReference type="SMART" id="SM00028">
    <property type="entry name" value="TPR"/>
    <property type="match status" value="3"/>
</dbReference>
<proteinExistence type="predicted"/>
<dbReference type="Proteomes" id="UP000626026">
    <property type="component" value="Unassembled WGS sequence"/>
</dbReference>
<feature type="chain" id="PRO_5045675324" description="Tetratricopeptide repeat protein" evidence="2">
    <location>
        <begin position="20"/>
        <end position="191"/>
    </location>
</feature>
<keyword evidence="2" id="KW-0732">Signal</keyword>
<evidence type="ECO:0000313" key="3">
    <source>
        <dbReference type="EMBL" id="MBC9206599.1"/>
    </source>
</evidence>
<keyword evidence="1" id="KW-0802">TPR repeat</keyword>